<gene>
    <name evidence="2" type="ORF">JOF54_001120</name>
</gene>
<organism evidence="2 3">
    <name type="scientific">Microlunatus capsulatus</name>
    <dbReference type="NCBI Taxonomy" id="99117"/>
    <lineage>
        <taxon>Bacteria</taxon>
        <taxon>Bacillati</taxon>
        <taxon>Actinomycetota</taxon>
        <taxon>Actinomycetes</taxon>
        <taxon>Propionibacteriales</taxon>
        <taxon>Propionibacteriaceae</taxon>
        <taxon>Microlunatus</taxon>
    </lineage>
</organism>
<evidence type="ECO:0000313" key="3">
    <source>
        <dbReference type="Proteomes" id="UP000758168"/>
    </source>
</evidence>
<dbReference type="SUPFAM" id="SSF56112">
    <property type="entry name" value="Protein kinase-like (PK-like)"/>
    <property type="match status" value="1"/>
</dbReference>
<dbReference type="Gene3D" id="1.10.510.10">
    <property type="entry name" value="Transferase(Phosphotransferase) domain 1"/>
    <property type="match status" value="1"/>
</dbReference>
<sequence>MPRDLALAVRIAERHGLPTAPAQEVRGAGSVNHVVVLGRGDERVVVRFAREQERGDEFVVESWCLRAAAAAGLPVPAALADGVLDGVPYGVQRYVPHLPLEPADPGRLWWTLGDWARRTADVPVGDDAPDALFTRFGRDLPAAWQAHLDYNRAALTAEDPLLGLGVYPAAEQPRLHERLDRLAATPLRTGLGHGDLVPRNVLRAPDGTLVLIDWGTAACGPVPFADLLTLTGHHTDDDIASPDQLAAFAAGFGTTLPALLAPLDDVRAVAVLDRVRWALDRRPDLVAGVAERGRRDLARLAGRP</sequence>
<reference evidence="2 3" key="1">
    <citation type="submission" date="2021-03" db="EMBL/GenBank/DDBJ databases">
        <title>Sequencing the genomes of 1000 actinobacteria strains.</title>
        <authorList>
            <person name="Klenk H.-P."/>
        </authorList>
    </citation>
    <scope>NUCLEOTIDE SEQUENCE [LARGE SCALE GENOMIC DNA]</scope>
    <source>
        <strain evidence="2 3">DSM 12936</strain>
    </source>
</reference>
<keyword evidence="2" id="KW-0418">Kinase</keyword>
<dbReference type="GO" id="GO:0016301">
    <property type="term" value="F:kinase activity"/>
    <property type="evidence" value="ECO:0007669"/>
    <property type="project" value="UniProtKB-KW"/>
</dbReference>
<evidence type="ECO:0000259" key="1">
    <source>
        <dbReference type="Pfam" id="PF01636"/>
    </source>
</evidence>
<dbReference type="EMBL" id="JAGIOB010000001">
    <property type="protein sequence ID" value="MBP2416198.1"/>
    <property type="molecule type" value="Genomic_DNA"/>
</dbReference>
<name>A0ABS4Z577_9ACTN</name>
<dbReference type="Proteomes" id="UP000758168">
    <property type="component" value="Unassembled WGS sequence"/>
</dbReference>
<proteinExistence type="predicted"/>
<protein>
    <submittedName>
        <fullName evidence="2">Aminoglycoside phosphotransferase (APT) family kinase protein</fullName>
    </submittedName>
</protein>
<dbReference type="InterPro" id="IPR011009">
    <property type="entry name" value="Kinase-like_dom_sf"/>
</dbReference>
<dbReference type="InterPro" id="IPR002575">
    <property type="entry name" value="Aminoglycoside_PTrfase"/>
</dbReference>
<dbReference type="Pfam" id="PF01636">
    <property type="entry name" value="APH"/>
    <property type="match status" value="1"/>
</dbReference>
<dbReference type="RefSeq" id="WP_210053758.1">
    <property type="nucleotide sequence ID" value="NZ_BAAAMH010000012.1"/>
</dbReference>
<comment type="caution">
    <text evidence="2">The sequence shown here is derived from an EMBL/GenBank/DDBJ whole genome shotgun (WGS) entry which is preliminary data.</text>
</comment>
<keyword evidence="2" id="KW-0808">Transferase</keyword>
<feature type="domain" description="Aminoglycoside phosphotransferase" evidence="1">
    <location>
        <begin position="27"/>
        <end position="257"/>
    </location>
</feature>
<evidence type="ECO:0000313" key="2">
    <source>
        <dbReference type="EMBL" id="MBP2416198.1"/>
    </source>
</evidence>
<keyword evidence="3" id="KW-1185">Reference proteome</keyword>
<accession>A0ABS4Z577</accession>